<proteinExistence type="predicted"/>
<sequence length="76" mass="8631">MFPPTMKLTLLIVALFGLALADEEDNWNCKNPDGSNGNCQDFFAQFQQWQARPNQEGRHEAVDFPHLSTGDCFSRL</sequence>
<gene>
    <name evidence="1" type="ORF">CGI_10020692</name>
</gene>
<dbReference type="EMBL" id="JH817738">
    <property type="protein sequence ID" value="EKC42044.1"/>
    <property type="molecule type" value="Genomic_DNA"/>
</dbReference>
<dbReference type="HOGENOM" id="CLU_2656888_0_0_1"/>
<evidence type="ECO:0000313" key="1">
    <source>
        <dbReference type="EMBL" id="EKC42044.1"/>
    </source>
</evidence>
<organism evidence="1">
    <name type="scientific">Magallana gigas</name>
    <name type="common">Pacific oyster</name>
    <name type="synonym">Crassostrea gigas</name>
    <dbReference type="NCBI Taxonomy" id="29159"/>
    <lineage>
        <taxon>Eukaryota</taxon>
        <taxon>Metazoa</taxon>
        <taxon>Spiralia</taxon>
        <taxon>Lophotrochozoa</taxon>
        <taxon>Mollusca</taxon>
        <taxon>Bivalvia</taxon>
        <taxon>Autobranchia</taxon>
        <taxon>Pteriomorphia</taxon>
        <taxon>Ostreida</taxon>
        <taxon>Ostreoidea</taxon>
        <taxon>Ostreidae</taxon>
        <taxon>Magallana</taxon>
    </lineage>
</organism>
<dbReference type="AlphaFoldDB" id="K1REA0"/>
<accession>K1REA0</accession>
<name>K1REA0_MAGGI</name>
<dbReference type="InParanoid" id="K1REA0"/>
<protein>
    <submittedName>
        <fullName evidence="1">Uncharacterized protein</fullName>
    </submittedName>
</protein>
<reference evidence="1" key="1">
    <citation type="journal article" date="2012" name="Nature">
        <title>The oyster genome reveals stress adaptation and complexity of shell formation.</title>
        <authorList>
            <person name="Zhang G."/>
            <person name="Fang X."/>
            <person name="Guo X."/>
            <person name="Li L."/>
            <person name="Luo R."/>
            <person name="Xu F."/>
            <person name="Yang P."/>
            <person name="Zhang L."/>
            <person name="Wang X."/>
            <person name="Qi H."/>
            <person name="Xiong Z."/>
            <person name="Que H."/>
            <person name="Xie Y."/>
            <person name="Holland P.W."/>
            <person name="Paps J."/>
            <person name="Zhu Y."/>
            <person name="Wu F."/>
            <person name="Chen Y."/>
            <person name="Wang J."/>
            <person name="Peng C."/>
            <person name="Meng J."/>
            <person name="Yang L."/>
            <person name="Liu J."/>
            <person name="Wen B."/>
            <person name="Zhang N."/>
            <person name="Huang Z."/>
            <person name="Zhu Q."/>
            <person name="Feng Y."/>
            <person name="Mount A."/>
            <person name="Hedgecock D."/>
            <person name="Xu Z."/>
            <person name="Liu Y."/>
            <person name="Domazet-Loso T."/>
            <person name="Du Y."/>
            <person name="Sun X."/>
            <person name="Zhang S."/>
            <person name="Liu B."/>
            <person name="Cheng P."/>
            <person name="Jiang X."/>
            <person name="Li J."/>
            <person name="Fan D."/>
            <person name="Wang W."/>
            <person name="Fu W."/>
            <person name="Wang T."/>
            <person name="Wang B."/>
            <person name="Zhang J."/>
            <person name="Peng Z."/>
            <person name="Li Y."/>
            <person name="Li N."/>
            <person name="Wang J."/>
            <person name="Chen M."/>
            <person name="He Y."/>
            <person name="Tan F."/>
            <person name="Song X."/>
            <person name="Zheng Q."/>
            <person name="Huang R."/>
            <person name="Yang H."/>
            <person name="Du X."/>
            <person name="Chen L."/>
            <person name="Yang M."/>
            <person name="Gaffney P.M."/>
            <person name="Wang S."/>
            <person name="Luo L."/>
            <person name="She Z."/>
            <person name="Ming Y."/>
            <person name="Huang W."/>
            <person name="Zhang S."/>
            <person name="Huang B."/>
            <person name="Zhang Y."/>
            <person name="Qu T."/>
            <person name="Ni P."/>
            <person name="Miao G."/>
            <person name="Wang J."/>
            <person name="Wang Q."/>
            <person name="Steinberg C.E."/>
            <person name="Wang H."/>
            <person name="Li N."/>
            <person name="Qian L."/>
            <person name="Zhang G."/>
            <person name="Li Y."/>
            <person name="Yang H."/>
            <person name="Liu X."/>
            <person name="Wang J."/>
            <person name="Yin Y."/>
            <person name="Wang J."/>
        </authorList>
    </citation>
    <scope>NUCLEOTIDE SEQUENCE [LARGE SCALE GENOMIC DNA]</scope>
    <source>
        <strain evidence="1">05x7-T-G4-1.051#20</strain>
    </source>
</reference>